<accession>A0A1G2MHG8</accession>
<evidence type="ECO:0000313" key="1">
    <source>
        <dbReference type="EMBL" id="OHA23345.1"/>
    </source>
</evidence>
<dbReference type="AlphaFoldDB" id="A0A1G2MHG8"/>
<name>A0A1G2MHG8_9BACT</name>
<dbReference type="Pfam" id="PF12441">
    <property type="entry name" value="CopG_antitoxin"/>
    <property type="match status" value="1"/>
</dbReference>
<dbReference type="EMBL" id="MHRJ01000009">
    <property type="protein sequence ID" value="OHA23345.1"/>
    <property type="molecule type" value="Genomic_DNA"/>
</dbReference>
<organism evidence="1 2">
    <name type="scientific">Candidatus Taylorbacteria bacterium RIFCSPHIGHO2_02_49_25</name>
    <dbReference type="NCBI Taxonomy" id="1802305"/>
    <lineage>
        <taxon>Bacteria</taxon>
        <taxon>Candidatus Tayloriibacteriota</taxon>
    </lineage>
</organism>
<gene>
    <name evidence="1" type="ORF">A2W52_04055</name>
</gene>
<proteinExistence type="predicted"/>
<sequence length="88" mass="10371">MEKKLKLPKFKNEDAERAFWSKIKLNDYFEPSDFEPVSFPNLKPSSSPISIRLPSPLLFRIKEQANELGIPYQALIKKYLSDKVWTKR</sequence>
<protein>
    <recommendedName>
        <fullName evidence="3">Antitoxin</fullName>
    </recommendedName>
</protein>
<evidence type="ECO:0000313" key="2">
    <source>
        <dbReference type="Proteomes" id="UP000176493"/>
    </source>
</evidence>
<dbReference type="InterPro" id="IPR022148">
    <property type="entry name" value="CopG_antitoxin"/>
</dbReference>
<reference evidence="1 2" key="1">
    <citation type="journal article" date="2016" name="Nat. Commun.">
        <title>Thousands of microbial genomes shed light on interconnected biogeochemical processes in an aquifer system.</title>
        <authorList>
            <person name="Anantharaman K."/>
            <person name="Brown C.T."/>
            <person name="Hug L.A."/>
            <person name="Sharon I."/>
            <person name="Castelle C.J."/>
            <person name="Probst A.J."/>
            <person name="Thomas B.C."/>
            <person name="Singh A."/>
            <person name="Wilkins M.J."/>
            <person name="Karaoz U."/>
            <person name="Brodie E.L."/>
            <person name="Williams K.H."/>
            <person name="Hubbard S.S."/>
            <person name="Banfield J.F."/>
        </authorList>
    </citation>
    <scope>NUCLEOTIDE SEQUENCE [LARGE SCALE GENOMIC DNA]</scope>
</reference>
<evidence type="ECO:0008006" key="3">
    <source>
        <dbReference type="Google" id="ProtNLM"/>
    </source>
</evidence>
<dbReference type="Proteomes" id="UP000176493">
    <property type="component" value="Unassembled WGS sequence"/>
</dbReference>
<comment type="caution">
    <text evidence="1">The sequence shown here is derived from an EMBL/GenBank/DDBJ whole genome shotgun (WGS) entry which is preliminary data.</text>
</comment>